<dbReference type="Proteomes" id="UP000046395">
    <property type="component" value="Unassembled WGS sequence"/>
</dbReference>
<evidence type="ECO:0000313" key="2">
    <source>
        <dbReference type="Proteomes" id="UP000046395"/>
    </source>
</evidence>
<organism evidence="2 3">
    <name type="scientific">Trichuris muris</name>
    <name type="common">Mouse whipworm</name>
    <dbReference type="NCBI Taxonomy" id="70415"/>
    <lineage>
        <taxon>Eukaryota</taxon>
        <taxon>Metazoa</taxon>
        <taxon>Ecdysozoa</taxon>
        <taxon>Nematoda</taxon>
        <taxon>Enoplea</taxon>
        <taxon>Dorylaimia</taxon>
        <taxon>Trichinellida</taxon>
        <taxon>Trichuridae</taxon>
        <taxon>Trichuris</taxon>
    </lineage>
</organism>
<keyword evidence="2" id="KW-1185">Reference proteome</keyword>
<proteinExistence type="predicted"/>
<evidence type="ECO:0000256" key="1">
    <source>
        <dbReference type="SAM" id="MobiDB-lite"/>
    </source>
</evidence>
<evidence type="ECO:0000313" key="3">
    <source>
        <dbReference type="WBParaSite" id="TMUE_3000011308.1"/>
    </source>
</evidence>
<dbReference type="AlphaFoldDB" id="A0A5S6QW20"/>
<feature type="region of interest" description="Disordered" evidence="1">
    <location>
        <begin position="1"/>
        <end position="31"/>
    </location>
</feature>
<dbReference type="WBParaSite" id="TMUE_3000011308.1">
    <property type="protein sequence ID" value="TMUE_3000011308.1"/>
    <property type="gene ID" value="WBGene00301291"/>
</dbReference>
<name>A0A5S6QW20_TRIMR</name>
<protein>
    <submittedName>
        <fullName evidence="3">Uncharacterized protein</fullName>
    </submittedName>
</protein>
<accession>A0A5S6QW20</accession>
<reference evidence="3" key="1">
    <citation type="submission" date="2019-12" db="UniProtKB">
        <authorList>
            <consortium name="WormBaseParasite"/>
        </authorList>
    </citation>
    <scope>IDENTIFICATION</scope>
</reference>
<sequence length="92" mass="10272">MPAGKCPDLAPGQQWAQGPLDDTRRSNIYSSSEKPVAHWEKLLRQWGTRNGASLAQLLPEEKCAPTDGRNEHLARRVRMRSWDKGCVSCVGL</sequence>